<evidence type="ECO:0000313" key="2">
    <source>
        <dbReference type="EMBL" id="SPF67449.1"/>
    </source>
</evidence>
<keyword evidence="3" id="KW-1185">Reference proteome</keyword>
<reference evidence="3" key="1">
    <citation type="submission" date="2018-02" db="EMBL/GenBank/DDBJ databases">
        <authorList>
            <person name="Hornung B."/>
        </authorList>
    </citation>
    <scope>NUCLEOTIDE SEQUENCE [LARGE SCALE GENOMIC DNA]</scope>
</reference>
<feature type="region of interest" description="Disordered" evidence="1">
    <location>
        <begin position="52"/>
        <end position="83"/>
    </location>
</feature>
<evidence type="ECO:0008006" key="4">
    <source>
        <dbReference type="Google" id="ProtNLM"/>
    </source>
</evidence>
<dbReference type="Proteomes" id="UP000265962">
    <property type="component" value="Unassembled WGS sequence"/>
</dbReference>
<name>A0A375I2C3_9ACTN</name>
<dbReference type="PANTHER" id="PTHR38567:SF1">
    <property type="entry name" value="DUF4291 DOMAIN-CONTAINING PROTEIN"/>
    <property type="match status" value="1"/>
</dbReference>
<dbReference type="EMBL" id="OMOH01000002">
    <property type="protein sequence ID" value="SPF67449.1"/>
    <property type="molecule type" value="Genomic_DNA"/>
</dbReference>
<dbReference type="AlphaFoldDB" id="A0A375I2C3"/>
<organism evidence="2 3">
    <name type="scientific">Propionibacterium ruminifibrarum</name>
    <dbReference type="NCBI Taxonomy" id="1962131"/>
    <lineage>
        <taxon>Bacteria</taxon>
        <taxon>Bacillati</taxon>
        <taxon>Actinomycetota</taxon>
        <taxon>Actinomycetes</taxon>
        <taxon>Propionibacteriales</taxon>
        <taxon>Propionibacteriaceae</taxon>
        <taxon>Propionibacterium</taxon>
    </lineage>
</organism>
<proteinExistence type="predicted"/>
<feature type="compositionally biased region" description="Basic and acidic residues" evidence="1">
    <location>
        <begin position="57"/>
        <end position="66"/>
    </location>
</feature>
<accession>A0A375I2C3</accession>
<evidence type="ECO:0000256" key="1">
    <source>
        <dbReference type="SAM" id="MobiDB-lite"/>
    </source>
</evidence>
<dbReference type="PANTHER" id="PTHR38567">
    <property type="entry name" value="DUF4291 DOMAIN-CONTAINING PROTEIN"/>
    <property type="match status" value="1"/>
</dbReference>
<evidence type="ECO:0000313" key="3">
    <source>
        <dbReference type="Proteomes" id="UP000265962"/>
    </source>
</evidence>
<gene>
    <name evidence="2" type="ORF">PROPJV5_0402</name>
</gene>
<dbReference type="Pfam" id="PF14124">
    <property type="entry name" value="DUF4291"/>
    <property type="match status" value="1"/>
</dbReference>
<protein>
    <recommendedName>
        <fullName evidence="4">DUF4291 domain-containing protein</fullName>
    </recommendedName>
</protein>
<dbReference type="InterPro" id="IPR025633">
    <property type="entry name" value="DUF4291"/>
</dbReference>
<sequence length="83" mass="9780">MGRMTWIKPSFCWMMYRCGWATKPGQERVLAIRVTRAGFEWALAHSCLSHYQNPPHGSREEWEARRSASPVRVQWDPERDTAM</sequence>